<dbReference type="PANTHER" id="PTHR10963:SF55">
    <property type="entry name" value="GLYCOSIDE HYDROLASE FAMILY 16 PROTEIN"/>
    <property type="match status" value="1"/>
</dbReference>
<organism evidence="4 5">
    <name type="scientific">Amycolatopsis pigmentata</name>
    <dbReference type="NCBI Taxonomy" id="450801"/>
    <lineage>
        <taxon>Bacteria</taxon>
        <taxon>Bacillati</taxon>
        <taxon>Actinomycetota</taxon>
        <taxon>Actinomycetes</taxon>
        <taxon>Pseudonocardiales</taxon>
        <taxon>Pseudonocardiaceae</taxon>
        <taxon>Amycolatopsis</taxon>
    </lineage>
</organism>
<protein>
    <submittedName>
        <fullName evidence="4">Family 16 glycosylhydrolase</fullName>
    </submittedName>
</protein>
<keyword evidence="5" id="KW-1185">Reference proteome</keyword>
<evidence type="ECO:0000256" key="1">
    <source>
        <dbReference type="ARBA" id="ARBA00006865"/>
    </source>
</evidence>
<dbReference type="PANTHER" id="PTHR10963">
    <property type="entry name" value="GLYCOSYL HYDROLASE-RELATED"/>
    <property type="match status" value="1"/>
</dbReference>
<dbReference type="SUPFAM" id="SSF49899">
    <property type="entry name" value="Concanavalin A-like lectins/glucanases"/>
    <property type="match status" value="1"/>
</dbReference>
<evidence type="ECO:0000256" key="2">
    <source>
        <dbReference type="SAM" id="MobiDB-lite"/>
    </source>
</evidence>
<comment type="caution">
    <text evidence="4">The sequence shown here is derived from an EMBL/GenBank/DDBJ whole genome shotgun (WGS) entry which is preliminary data.</text>
</comment>
<sequence length="273" mass="30465">MNRRAIIIVCSLVLIVGAVVAVVVSTRRFDGAGTASGGADTPLVSTPTIAGNAPTSDEAAKNFGWQRTDGDEFDSNGINPDNWSVYDGRDNAANMTWSAKQCTVRNGVLTIAGAHDSVGTTCGMAWRENQTYGRWEVRARFPAPAAIAYDPVFLLWPEDDEHWTSIGEIDFAEEYDPNRQYIESWMHGPGNVQAGYWRKYVDLTKWHNFAVDWQPDHITCYIDGVAWLALTDTKNVPHQPMHLVLQQNFVPRTAADVPPIRSTVDVDWVHIYR</sequence>
<dbReference type="InterPro" id="IPR000757">
    <property type="entry name" value="Beta-glucanase-like"/>
</dbReference>
<dbReference type="Pfam" id="PF00722">
    <property type="entry name" value="Glyco_hydro_16"/>
    <property type="match status" value="1"/>
</dbReference>
<feature type="compositionally biased region" description="Polar residues" evidence="2">
    <location>
        <begin position="43"/>
        <end position="55"/>
    </location>
</feature>
<comment type="similarity">
    <text evidence="1">Belongs to the glycosyl hydrolase 16 family.</text>
</comment>
<gene>
    <name evidence="4" type="ORF">ACFSXZ_10165</name>
</gene>
<feature type="region of interest" description="Disordered" evidence="2">
    <location>
        <begin position="33"/>
        <end position="59"/>
    </location>
</feature>
<dbReference type="InterPro" id="IPR050546">
    <property type="entry name" value="Glycosyl_Hydrlase_16"/>
</dbReference>
<dbReference type="InterPro" id="IPR013320">
    <property type="entry name" value="ConA-like_dom_sf"/>
</dbReference>
<feature type="domain" description="GH16" evidence="3">
    <location>
        <begin position="39"/>
        <end position="273"/>
    </location>
</feature>
<dbReference type="Proteomes" id="UP001597417">
    <property type="component" value="Unassembled WGS sequence"/>
</dbReference>
<dbReference type="PROSITE" id="PS51762">
    <property type="entry name" value="GH16_2"/>
    <property type="match status" value="1"/>
</dbReference>
<dbReference type="EMBL" id="JBHUKR010000006">
    <property type="protein sequence ID" value="MFD2416688.1"/>
    <property type="molecule type" value="Genomic_DNA"/>
</dbReference>
<evidence type="ECO:0000259" key="3">
    <source>
        <dbReference type="PROSITE" id="PS51762"/>
    </source>
</evidence>
<dbReference type="RefSeq" id="WP_378263706.1">
    <property type="nucleotide sequence ID" value="NZ_JBHUKR010000006.1"/>
</dbReference>
<evidence type="ECO:0000313" key="5">
    <source>
        <dbReference type="Proteomes" id="UP001597417"/>
    </source>
</evidence>
<accession>A0ABW5FNT6</accession>
<evidence type="ECO:0000313" key="4">
    <source>
        <dbReference type="EMBL" id="MFD2416688.1"/>
    </source>
</evidence>
<proteinExistence type="inferred from homology"/>
<name>A0ABW5FNT6_9PSEU</name>
<dbReference type="Gene3D" id="2.60.120.200">
    <property type="match status" value="1"/>
</dbReference>
<dbReference type="CDD" id="cd00413">
    <property type="entry name" value="Glyco_hydrolase_16"/>
    <property type="match status" value="1"/>
</dbReference>
<reference evidence="5" key="1">
    <citation type="journal article" date="2019" name="Int. J. Syst. Evol. Microbiol.">
        <title>The Global Catalogue of Microorganisms (GCM) 10K type strain sequencing project: providing services to taxonomists for standard genome sequencing and annotation.</title>
        <authorList>
            <consortium name="The Broad Institute Genomics Platform"/>
            <consortium name="The Broad Institute Genome Sequencing Center for Infectious Disease"/>
            <person name="Wu L."/>
            <person name="Ma J."/>
        </authorList>
    </citation>
    <scope>NUCLEOTIDE SEQUENCE [LARGE SCALE GENOMIC DNA]</scope>
    <source>
        <strain evidence="5">CGMCC 4.7645</strain>
    </source>
</reference>